<dbReference type="AlphaFoldDB" id="A0A382Q4D1"/>
<gene>
    <name evidence="1" type="ORF">METZ01_LOCUS331955</name>
</gene>
<proteinExistence type="predicted"/>
<name>A0A382Q4D1_9ZZZZ</name>
<accession>A0A382Q4D1</accession>
<reference evidence="1" key="1">
    <citation type="submission" date="2018-05" db="EMBL/GenBank/DDBJ databases">
        <authorList>
            <person name="Lanie J.A."/>
            <person name="Ng W.-L."/>
            <person name="Kazmierczak K.M."/>
            <person name="Andrzejewski T.M."/>
            <person name="Davidsen T.M."/>
            <person name="Wayne K.J."/>
            <person name="Tettelin H."/>
            <person name="Glass J.I."/>
            <person name="Rusch D."/>
            <person name="Podicherti R."/>
            <person name="Tsui H.-C.T."/>
            <person name="Winkler M.E."/>
        </authorList>
    </citation>
    <scope>NUCLEOTIDE SEQUENCE</scope>
</reference>
<protein>
    <submittedName>
        <fullName evidence="1">Uncharacterized protein</fullName>
    </submittedName>
</protein>
<dbReference type="EMBL" id="UINC01111121">
    <property type="protein sequence ID" value="SVC79101.1"/>
    <property type="molecule type" value="Genomic_DNA"/>
</dbReference>
<feature type="non-terminal residue" evidence="1">
    <location>
        <position position="141"/>
    </location>
</feature>
<evidence type="ECO:0000313" key="1">
    <source>
        <dbReference type="EMBL" id="SVC79101.1"/>
    </source>
</evidence>
<organism evidence="1">
    <name type="scientific">marine metagenome</name>
    <dbReference type="NCBI Taxonomy" id="408172"/>
    <lineage>
        <taxon>unclassified sequences</taxon>
        <taxon>metagenomes</taxon>
        <taxon>ecological metagenomes</taxon>
    </lineage>
</organism>
<sequence>MISLKRNSKGILTKANGLRTRSSSIYIPFQTQPFKISRSKFVDFLACRRCFYLDRVGGVVSPSVPGWTLNETVDRLLKREFDLCRENQVPHRVFAKFGFTNIVPFKHPDIDLWRDSLHHGLQYQAEGSNIILHGGIDDVWF</sequence>